<accession>W4GY72</accession>
<protein>
    <submittedName>
        <fullName evidence="1">Uncharacterized protein</fullName>
    </submittedName>
</protein>
<sequence>MPQSCRYINVLSEPPLSAAVAHWIWSLVGHMSHTCAAARCNVPMDLVGQHGVAVWTGHDPMSSQTHEEVQETSFRAGTKRDDIISVGWTCFIQDKSVW</sequence>
<proteinExistence type="predicted"/>
<dbReference type="EMBL" id="KI913119">
    <property type="protein sequence ID" value="ETV84592.1"/>
    <property type="molecule type" value="Genomic_DNA"/>
</dbReference>
<dbReference type="RefSeq" id="XP_009826284.1">
    <property type="nucleotide sequence ID" value="XM_009827982.1"/>
</dbReference>
<evidence type="ECO:0000313" key="1">
    <source>
        <dbReference type="EMBL" id="ETV84592.1"/>
    </source>
</evidence>
<dbReference type="VEuPathDB" id="FungiDB:H257_03758"/>
<dbReference type="AlphaFoldDB" id="W4GY72"/>
<dbReference type="GeneID" id="20805754"/>
<name>W4GY72_APHAT</name>
<gene>
    <name evidence="1" type="ORF">H257_03758</name>
</gene>
<reference evidence="1" key="1">
    <citation type="submission" date="2013-12" db="EMBL/GenBank/DDBJ databases">
        <title>The Genome Sequence of Aphanomyces astaci APO3.</title>
        <authorList>
            <consortium name="The Broad Institute Genomics Platform"/>
            <person name="Russ C."/>
            <person name="Tyler B."/>
            <person name="van West P."/>
            <person name="Dieguez-Uribeondo J."/>
            <person name="Young S.K."/>
            <person name="Zeng Q."/>
            <person name="Gargeya S."/>
            <person name="Fitzgerald M."/>
            <person name="Abouelleil A."/>
            <person name="Alvarado L."/>
            <person name="Chapman S.B."/>
            <person name="Gainer-Dewar J."/>
            <person name="Goldberg J."/>
            <person name="Griggs A."/>
            <person name="Gujja S."/>
            <person name="Hansen M."/>
            <person name="Howarth C."/>
            <person name="Imamovic A."/>
            <person name="Ireland A."/>
            <person name="Larimer J."/>
            <person name="McCowan C."/>
            <person name="Murphy C."/>
            <person name="Pearson M."/>
            <person name="Poon T.W."/>
            <person name="Priest M."/>
            <person name="Roberts A."/>
            <person name="Saif S."/>
            <person name="Shea T."/>
            <person name="Sykes S."/>
            <person name="Wortman J."/>
            <person name="Nusbaum C."/>
            <person name="Birren B."/>
        </authorList>
    </citation>
    <scope>NUCLEOTIDE SEQUENCE [LARGE SCALE GENOMIC DNA]</scope>
    <source>
        <strain evidence="1">APO3</strain>
    </source>
</reference>
<organism evidence="1">
    <name type="scientific">Aphanomyces astaci</name>
    <name type="common">Crayfish plague agent</name>
    <dbReference type="NCBI Taxonomy" id="112090"/>
    <lineage>
        <taxon>Eukaryota</taxon>
        <taxon>Sar</taxon>
        <taxon>Stramenopiles</taxon>
        <taxon>Oomycota</taxon>
        <taxon>Saprolegniomycetes</taxon>
        <taxon>Saprolegniales</taxon>
        <taxon>Verrucalvaceae</taxon>
        <taxon>Aphanomyces</taxon>
    </lineage>
</organism>